<evidence type="ECO:0000313" key="2">
    <source>
        <dbReference type="Proteomes" id="UP000316621"/>
    </source>
</evidence>
<accession>A0A4Y7KR20</accession>
<protein>
    <submittedName>
        <fullName evidence="1">Uncharacterized protein</fullName>
    </submittedName>
</protein>
<dbReference type="EMBL" id="CM010722">
    <property type="protein sequence ID" value="RZC74832.1"/>
    <property type="molecule type" value="Genomic_DNA"/>
</dbReference>
<dbReference type="AlphaFoldDB" id="A0A4Y7KR20"/>
<evidence type="ECO:0000313" key="1">
    <source>
        <dbReference type="EMBL" id="RZC74832.1"/>
    </source>
</evidence>
<dbReference type="Proteomes" id="UP000316621">
    <property type="component" value="Chromosome 8"/>
</dbReference>
<organism evidence="1 2">
    <name type="scientific">Papaver somniferum</name>
    <name type="common">Opium poppy</name>
    <dbReference type="NCBI Taxonomy" id="3469"/>
    <lineage>
        <taxon>Eukaryota</taxon>
        <taxon>Viridiplantae</taxon>
        <taxon>Streptophyta</taxon>
        <taxon>Embryophyta</taxon>
        <taxon>Tracheophyta</taxon>
        <taxon>Spermatophyta</taxon>
        <taxon>Magnoliopsida</taxon>
        <taxon>Ranunculales</taxon>
        <taxon>Papaveraceae</taxon>
        <taxon>Papaveroideae</taxon>
        <taxon>Papaver</taxon>
    </lineage>
</organism>
<dbReference type="Gramene" id="RZC74832">
    <property type="protein sequence ID" value="RZC74832"/>
    <property type="gene ID" value="C5167_050313"/>
</dbReference>
<reference evidence="1 2" key="1">
    <citation type="journal article" date="2018" name="Science">
        <title>The opium poppy genome and morphinan production.</title>
        <authorList>
            <person name="Guo L."/>
            <person name="Winzer T."/>
            <person name="Yang X."/>
            <person name="Li Y."/>
            <person name="Ning Z."/>
            <person name="He Z."/>
            <person name="Teodor R."/>
            <person name="Lu Y."/>
            <person name="Bowser T.A."/>
            <person name="Graham I.A."/>
            <person name="Ye K."/>
        </authorList>
    </citation>
    <scope>NUCLEOTIDE SEQUENCE [LARGE SCALE GENOMIC DNA]</scope>
    <source>
        <strain evidence="2">cv. HN1</strain>
        <tissue evidence="1">Leaves</tissue>
    </source>
</reference>
<sequence>MLPGRSYGHFWDHKDAVCIFRHQSMSACDLEMECQGVRGLVKASRLLSGGPQMTFIYDDAQHILGLNMQGTIVLKGNYTKELDWEQLHVLTKKLFGWAKKL</sequence>
<name>A0A4Y7KR20_PAPSO</name>
<keyword evidence="2" id="KW-1185">Reference proteome</keyword>
<gene>
    <name evidence="1" type="ORF">C5167_050313</name>
</gene>
<proteinExistence type="predicted"/>